<comment type="caution">
    <text evidence="3">The sequence shown here is derived from an EMBL/GenBank/DDBJ whole genome shotgun (WGS) entry which is preliminary data.</text>
</comment>
<dbReference type="GO" id="GO:0005737">
    <property type="term" value="C:cytoplasm"/>
    <property type="evidence" value="ECO:0007669"/>
    <property type="project" value="TreeGrafter"/>
</dbReference>
<accession>A0A7W7Y1N1</accession>
<organism evidence="3 4">
    <name type="scientific">Rehaibacterium terrae</name>
    <dbReference type="NCBI Taxonomy" id="1341696"/>
    <lineage>
        <taxon>Bacteria</taxon>
        <taxon>Pseudomonadati</taxon>
        <taxon>Pseudomonadota</taxon>
        <taxon>Gammaproteobacteria</taxon>
        <taxon>Lysobacterales</taxon>
        <taxon>Lysobacteraceae</taxon>
        <taxon>Rehaibacterium</taxon>
    </lineage>
</organism>
<evidence type="ECO:0000256" key="2">
    <source>
        <dbReference type="ARBA" id="ARBA00022840"/>
    </source>
</evidence>
<dbReference type="AlphaFoldDB" id="A0A7W7Y1N1"/>
<dbReference type="InterPro" id="IPR027417">
    <property type="entry name" value="P-loop_NTPase"/>
</dbReference>
<dbReference type="PANTHER" id="PTHR12169">
    <property type="entry name" value="ATPASE N2B"/>
    <property type="match status" value="1"/>
</dbReference>
<protein>
    <submittedName>
        <fullName evidence="3">Cell division protein ZapE</fullName>
    </submittedName>
</protein>
<keyword evidence="2" id="KW-0067">ATP-binding</keyword>
<dbReference type="Proteomes" id="UP000519004">
    <property type="component" value="Unassembled WGS sequence"/>
</dbReference>
<dbReference type="RefSeq" id="WP_183949126.1">
    <property type="nucleotide sequence ID" value="NZ_JACHHX010000020.1"/>
</dbReference>
<sequence>MAAGAAPFHPGPGLPSAIHAEGVAAGRWQADPAQQPALDALDRIHRELLAATPTGLLARLRARLAAPPAPVTGLYLWGGVGRGKTFLVDLLFDHLPLAAKQRWHFHRFMGEVHARLRALPDRADPLDDVAAALAADMRLLVLDEFFVGDIGDAMILGRLLEALFARGVTLVTTSNTMPAELYRDGLQRARFLPAIRLLERHCQVLKLESPTDYRLRQLTRAAVYHQPLGEAAEAQLAAIWQRLTADVPAEAGPLRLHGRELPARALAEGLAWFDFATLCEGPRAVADYIELARDFHTVLVSGVPRFDCDNDDPARRFVHLVDEFYDRHVNLIVSAAAAPTALYQGQRLRHEFERTASRLIEMQSAEYLAREHRP</sequence>
<name>A0A7W7Y1N1_9GAMM</name>
<dbReference type="PANTHER" id="PTHR12169:SF6">
    <property type="entry name" value="AFG1-LIKE ATPASE"/>
    <property type="match status" value="1"/>
</dbReference>
<evidence type="ECO:0000313" key="3">
    <source>
        <dbReference type="EMBL" id="MBB5016461.1"/>
    </source>
</evidence>
<keyword evidence="4" id="KW-1185">Reference proteome</keyword>
<dbReference type="SUPFAM" id="SSF52540">
    <property type="entry name" value="P-loop containing nucleoside triphosphate hydrolases"/>
    <property type="match status" value="1"/>
</dbReference>
<dbReference type="GO" id="GO:0005524">
    <property type="term" value="F:ATP binding"/>
    <property type="evidence" value="ECO:0007669"/>
    <property type="project" value="UniProtKB-KW"/>
</dbReference>
<evidence type="ECO:0000313" key="4">
    <source>
        <dbReference type="Proteomes" id="UP000519004"/>
    </source>
</evidence>
<dbReference type="GO" id="GO:0051301">
    <property type="term" value="P:cell division"/>
    <property type="evidence" value="ECO:0007669"/>
    <property type="project" value="UniProtKB-KW"/>
</dbReference>
<keyword evidence="3" id="KW-0131">Cell cycle</keyword>
<keyword evidence="3" id="KW-0132">Cell division</keyword>
<evidence type="ECO:0000256" key="1">
    <source>
        <dbReference type="ARBA" id="ARBA00022741"/>
    </source>
</evidence>
<dbReference type="InterPro" id="IPR005654">
    <property type="entry name" value="ATPase_AFG1-like"/>
</dbReference>
<dbReference type="GO" id="GO:0032153">
    <property type="term" value="C:cell division site"/>
    <property type="evidence" value="ECO:0007669"/>
    <property type="project" value="TreeGrafter"/>
</dbReference>
<dbReference type="NCBIfam" id="NF040713">
    <property type="entry name" value="ZapE"/>
    <property type="match status" value="1"/>
</dbReference>
<gene>
    <name evidence="3" type="ORF">HNQ58_002376</name>
</gene>
<proteinExistence type="predicted"/>
<dbReference type="EMBL" id="JACHHX010000020">
    <property type="protein sequence ID" value="MBB5016461.1"/>
    <property type="molecule type" value="Genomic_DNA"/>
</dbReference>
<reference evidence="3 4" key="1">
    <citation type="submission" date="2020-08" db="EMBL/GenBank/DDBJ databases">
        <title>Genomic Encyclopedia of Type Strains, Phase IV (KMG-IV): sequencing the most valuable type-strain genomes for metagenomic binning, comparative biology and taxonomic classification.</title>
        <authorList>
            <person name="Goeker M."/>
        </authorList>
    </citation>
    <scope>NUCLEOTIDE SEQUENCE [LARGE SCALE GENOMIC DNA]</scope>
    <source>
        <strain evidence="3 4">DSM 25897</strain>
    </source>
</reference>
<dbReference type="GO" id="GO:0016887">
    <property type="term" value="F:ATP hydrolysis activity"/>
    <property type="evidence" value="ECO:0007669"/>
    <property type="project" value="InterPro"/>
</dbReference>
<keyword evidence="1" id="KW-0547">Nucleotide-binding</keyword>
<dbReference type="Gene3D" id="3.40.50.300">
    <property type="entry name" value="P-loop containing nucleotide triphosphate hydrolases"/>
    <property type="match status" value="1"/>
</dbReference>
<dbReference type="Pfam" id="PF03969">
    <property type="entry name" value="AFG1_ATPase"/>
    <property type="match status" value="1"/>
</dbReference>